<keyword evidence="1" id="KW-0472">Membrane</keyword>
<accession>A0A833LXR3</accession>
<organism evidence="3 4">
    <name type="scientific">Leptonema illini</name>
    <dbReference type="NCBI Taxonomy" id="183"/>
    <lineage>
        <taxon>Bacteria</taxon>
        <taxon>Pseudomonadati</taxon>
        <taxon>Spirochaetota</taxon>
        <taxon>Spirochaetia</taxon>
        <taxon>Leptospirales</taxon>
        <taxon>Leptospiraceae</taxon>
        <taxon>Leptonema</taxon>
    </lineage>
</organism>
<gene>
    <name evidence="3" type="ORF">F9K24_13995</name>
</gene>
<comment type="caution">
    <text evidence="3">The sequence shown here is derived from an EMBL/GenBank/DDBJ whole genome shotgun (WGS) entry which is preliminary data.</text>
</comment>
<feature type="chain" id="PRO_5032564690" description="DUF5683 domain-containing protein" evidence="2">
    <location>
        <begin position="26"/>
        <end position="236"/>
    </location>
</feature>
<feature type="transmembrane region" description="Helical" evidence="1">
    <location>
        <begin position="143"/>
        <end position="164"/>
    </location>
</feature>
<sequence>MKNRLSFLPLAGLMLATLLPCSLFAEQEKERYDFIEQSFRAEQSHAKYYYYGWMTIYGVNAAYSFYDAGTTKNTVNHLVGGVSGTQALIGMIGLALSPLPATDAYDTLHAMPGETDVEQAERLRSAEELLRKSAEVEREGRSWIMHAANFVVAAGGAAVIRYSYGDRINRAGGSAVEQANINFWSSFLVGELQLFTQPTRSIDSLKEYEQNYGVSSVSVAPCVTSDGAGVALIMRF</sequence>
<protein>
    <recommendedName>
        <fullName evidence="5">DUF5683 domain-containing protein</fullName>
    </recommendedName>
</protein>
<evidence type="ECO:0000313" key="3">
    <source>
        <dbReference type="EMBL" id="KAB2931347.1"/>
    </source>
</evidence>
<name>A0A833LXR3_9LEPT</name>
<keyword evidence="2" id="KW-0732">Signal</keyword>
<feature type="transmembrane region" description="Helical" evidence="1">
    <location>
        <begin position="48"/>
        <end position="66"/>
    </location>
</feature>
<dbReference type="AlphaFoldDB" id="A0A833LXR3"/>
<keyword evidence="1" id="KW-1133">Transmembrane helix</keyword>
<evidence type="ECO:0008006" key="5">
    <source>
        <dbReference type="Google" id="ProtNLM"/>
    </source>
</evidence>
<evidence type="ECO:0000313" key="4">
    <source>
        <dbReference type="Proteomes" id="UP000460298"/>
    </source>
</evidence>
<feature type="transmembrane region" description="Helical" evidence="1">
    <location>
        <begin position="78"/>
        <end position="99"/>
    </location>
</feature>
<proteinExistence type="predicted"/>
<evidence type="ECO:0000256" key="1">
    <source>
        <dbReference type="SAM" id="Phobius"/>
    </source>
</evidence>
<dbReference type="Proteomes" id="UP000460298">
    <property type="component" value="Unassembled WGS sequence"/>
</dbReference>
<dbReference type="EMBL" id="WBUI01000014">
    <property type="protein sequence ID" value="KAB2931347.1"/>
    <property type="molecule type" value="Genomic_DNA"/>
</dbReference>
<reference evidence="3 4" key="1">
    <citation type="submission" date="2019-10" db="EMBL/GenBank/DDBJ databases">
        <title>Extracellular Electron Transfer in a Candidatus Methanoperedens spp. Enrichment Culture.</title>
        <authorList>
            <person name="Berger S."/>
            <person name="Rangel Shaw D."/>
            <person name="Berben T."/>
            <person name="In 'T Zandt M."/>
            <person name="Frank J."/>
            <person name="Reimann J."/>
            <person name="Jetten M.S.M."/>
            <person name="Welte C.U."/>
        </authorList>
    </citation>
    <scope>NUCLEOTIDE SEQUENCE [LARGE SCALE GENOMIC DNA]</scope>
    <source>
        <strain evidence="3">SB12</strain>
    </source>
</reference>
<feature type="signal peptide" evidence="2">
    <location>
        <begin position="1"/>
        <end position="25"/>
    </location>
</feature>
<keyword evidence="1" id="KW-0812">Transmembrane</keyword>
<evidence type="ECO:0000256" key="2">
    <source>
        <dbReference type="SAM" id="SignalP"/>
    </source>
</evidence>